<dbReference type="AlphaFoldDB" id="A0A3N6MW46"/>
<dbReference type="PANTHER" id="PTHR42200">
    <property type="entry name" value="ARCHAEAL FLAGELLA-RELATED PROTEIN F-RELATED"/>
    <property type="match status" value="1"/>
</dbReference>
<dbReference type="GO" id="GO:0005198">
    <property type="term" value="F:structural molecule activity"/>
    <property type="evidence" value="ECO:0007669"/>
    <property type="project" value="InterPro"/>
</dbReference>
<comment type="caution">
    <text evidence="1">The sequence shown here is derived from an EMBL/GenBank/DDBJ whole genome shotgun (WGS) entry which is preliminary data.</text>
</comment>
<sequence>MAVIFIGLLIAASVIVPTLFTISSETGEAFSTQSEQIRDQKNTAISVHGAENTTENVTVSATNEGTRTLDLSSTDLLVDGDYVPLTATETVVIAGDDRRNATSIWPPSTDLEVSFTNETVDEHVRGASNVTEVDRVTIVTETAISDASRIEAAGDD</sequence>
<accession>A0A3N6MW46</accession>
<dbReference type="Proteomes" id="UP000281431">
    <property type="component" value="Unassembled WGS sequence"/>
</dbReference>
<keyword evidence="1" id="KW-0969">Cilium</keyword>
<keyword evidence="1" id="KW-0966">Cell projection</keyword>
<dbReference type="PANTHER" id="PTHR42200:SF2">
    <property type="entry name" value="ARCHAEAL FLAGELLA-RELATED PROTEIN F"/>
    <property type="match status" value="1"/>
</dbReference>
<reference evidence="1 2" key="1">
    <citation type="submission" date="2018-10" db="EMBL/GenBank/DDBJ databases">
        <title>Natrarchaeobius chitinivorans gen. nov., sp. nov., and Natrarchaeobius haloalkaliphilus sp. nov., alkaliphilic, chitin-utilizing haloarchaea from hypersaline alkaline lakes.</title>
        <authorList>
            <person name="Sorokin D.Y."/>
            <person name="Elcheninov A.G."/>
            <person name="Kostrikina N.A."/>
            <person name="Bale N.J."/>
            <person name="Sinninghe Damste J.S."/>
            <person name="Khijniak T.V."/>
            <person name="Kublanov I.V."/>
            <person name="Toshchakov S.V."/>
        </authorList>
    </citation>
    <scope>NUCLEOTIDE SEQUENCE [LARGE SCALE GENOMIC DNA]</scope>
    <source>
        <strain evidence="1 2">AArcht7</strain>
    </source>
</reference>
<protein>
    <submittedName>
        <fullName evidence="1">Flagellin</fullName>
    </submittedName>
</protein>
<organism evidence="1 2">
    <name type="scientific">Natrarchaeobius chitinivorans</name>
    <dbReference type="NCBI Taxonomy" id="1679083"/>
    <lineage>
        <taxon>Archaea</taxon>
        <taxon>Methanobacteriati</taxon>
        <taxon>Methanobacteriota</taxon>
        <taxon>Stenosarchaea group</taxon>
        <taxon>Halobacteria</taxon>
        <taxon>Halobacteriales</taxon>
        <taxon>Natrialbaceae</taxon>
        <taxon>Natrarchaeobius</taxon>
    </lineage>
</organism>
<gene>
    <name evidence="1" type="ORF">EA472_14890</name>
</gene>
<proteinExistence type="predicted"/>
<dbReference type="EMBL" id="REFZ01000010">
    <property type="protein sequence ID" value="RQG99156.1"/>
    <property type="molecule type" value="Genomic_DNA"/>
</dbReference>
<keyword evidence="2" id="KW-1185">Reference proteome</keyword>
<dbReference type="InterPro" id="IPR002774">
    <property type="entry name" value="Flagellin_arc-type"/>
</dbReference>
<dbReference type="GO" id="GO:0097588">
    <property type="term" value="P:archaeal or bacterial-type flagellum-dependent cell motility"/>
    <property type="evidence" value="ECO:0007669"/>
    <property type="project" value="InterPro"/>
</dbReference>
<evidence type="ECO:0000313" key="1">
    <source>
        <dbReference type="EMBL" id="RQG99156.1"/>
    </source>
</evidence>
<keyword evidence="1" id="KW-0282">Flagellum</keyword>
<evidence type="ECO:0000313" key="2">
    <source>
        <dbReference type="Proteomes" id="UP000281431"/>
    </source>
</evidence>
<name>A0A3N6MW46_NATCH</name>